<dbReference type="NCBIfam" id="TIGR00229">
    <property type="entry name" value="sensory_box"/>
    <property type="match status" value="4"/>
</dbReference>
<evidence type="ECO:0000259" key="4">
    <source>
        <dbReference type="PROSITE" id="PS50883"/>
    </source>
</evidence>
<evidence type="ECO:0000259" key="2">
    <source>
        <dbReference type="PROSITE" id="PS50112"/>
    </source>
</evidence>
<protein>
    <submittedName>
        <fullName evidence="6">EAL domain-containing protein</fullName>
    </submittedName>
</protein>
<dbReference type="CDD" id="cd01949">
    <property type="entry name" value="GGDEF"/>
    <property type="match status" value="1"/>
</dbReference>
<feature type="domain" description="PAC" evidence="3">
    <location>
        <begin position="539"/>
        <end position="589"/>
    </location>
</feature>
<evidence type="ECO:0000256" key="1">
    <source>
        <dbReference type="SAM" id="MobiDB-lite"/>
    </source>
</evidence>
<dbReference type="InterPro" id="IPR000160">
    <property type="entry name" value="GGDEF_dom"/>
</dbReference>
<dbReference type="SUPFAM" id="SSF55073">
    <property type="entry name" value="Nucleotide cyclase"/>
    <property type="match status" value="1"/>
</dbReference>
<evidence type="ECO:0000313" key="7">
    <source>
        <dbReference type="Proteomes" id="UP000601990"/>
    </source>
</evidence>
<accession>A0ABX1N5B7</accession>
<dbReference type="SMART" id="SM00086">
    <property type="entry name" value="PAC"/>
    <property type="match status" value="4"/>
</dbReference>
<dbReference type="SMART" id="SM00091">
    <property type="entry name" value="PAS"/>
    <property type="match status" value="4"/>
</dbReference>
<dbReference type="EMBL" id="WTVH01000030">
    <property type="protein sequence ID" value="NMF94468.1"/>
    <property type="molecule type" value="Genomic_DNA"/>
</dbReference>
<feature type="domain" description="PAC" evidence="3">
    <location>
        <begin position="419"/>
        <end position="470"/>
    </location>
</feature>
<dbReference type="PROSITE" id="PS50112">
    <property type="entry name" value="PAS"/>
    <property type="match status" value="4"/>
</dbReference>
<feature type="domain" description="PAS" evidence="2">
    <location>
        <begin position="219"/>
        <end position="258"/>
    </location>
</feature>
<dbReference type="InterPro" id="IPR052155">
    <property type="entry name" value="Biofilm_reg_signaling"/>
</dbReference>
<dbReference type="InterPro" id="IPR012226">
    <property type="entry name" value="Diguanyl_cyclase/Pdiesterase"/>
</dbReference>
<evidence type="ECO:0000313" key="6">
    <source>
        <dbReference type="EMBL" id="NMF94468.1"/>
    </source>
</evidence>
<evidence type="ECO:0000259" key="3">
    <source>
        <dbReference type="PROSITE" id="PS50113"/>
    </source>
</evidence>
<dbReference type="InterPro" id="IPR000700">
    <property type="entry name" value="PAS-assoc_C"/>
</dbReference>
<dbReference type="PANTHER" id="PTHR44757">
    <property type="entry name" value="DIGUANYLATE CYCLASE DGCP"/>
    <property type="match status" value="1"/>
</dbReference>
<dbReference type="InterPro" id="IPR001633">
    <property type="entry name" value="EAL_dom"/>
</dbReference>
<dbReference type="InterPro" id="IPR043128">
    <property type="entry name" value="Rev_trsase/Diguanyl_cyclase"/>
</dbReference>
<dbReference type="Pfam" id="PF00563">
    <property type="entry name" value="EAL"/>
    <property type="match status" value="1"/>
</dbReference>
<dbReference type="Gene3D" id="3.20.20.450">
    <property type="entry name" value="EAL domain"/>
    <property type="match status" value="1"/>
</dbReference>
<dbReference type="Pfam" id="PF08448">
    <property type="entry name" value="PAS_4"/>
    <property type="match status" value="1"/>
</dbReference>
<dbReference type="InterPro" id="IPR035919">
    <property type="entry name" value="EAL_sf"/>
</dbReference>
<dbReference type="InterPro" id="IPR035965">
    <property type="entry name" value="PAS-like_dom_sf"/>
</dbReference>
<dbReference type="SMART" id="SM00052">
    <property type="entry name" value="EAL"/>
    <property type="match status" value="1"/>
</dbReference>
<dbReference type="SUPFAM" id="SSF55785">
    <property type="entry name" value="PYP-like sensor domain (PAS domain)"/>
    <property type="match status" value="4"/>
</dbReference>
<reference evidence="6" key="1">
    <citation type="submission" date="2019-12" db="EMBL/GenBank/DDBJ databases">
        <title>Comparative genomics gives insights into the taxonomy of the Azoarcus-Aromatoleum group and reveals separate origins of nif in the plant-associated Azoarcus and non-plant-associated Aromatoleum sub-groups.</title>
        <authorList>
            <person name="Lafos M."/>
            <person name="Maluk M."/>
            <person name="Batista M."/>
            <person name="Junghare M."/>
            <person name="Carmona M."/>
            <person name="Faoro H."/>
            <person name="Cruz L.M."/>
            <person name="Battistoni F."/>
            <person name="De Souza E."/>
            <person name="Pedrosa F."/>
            <person name="Chen W.-M."/>
            <person name="Poole P.S."/>
            <person name="Dixon R.A."/>
            <person name="James E.K."/>
        </authorList>
    </citation>
    <scope>NUCLEOTIDE SEQUENCE</scope>
    <source>
        <strain evidence="6">U120</strain>
    </source>
</reference>
<dbReference type="Pfam" id="PF00989">
    <property type="entry name" value="PAS"/>
    <property type="match status" value="1"/>
</dbReference>
<gene>
    <name evidence="6" type="ORF">GO608_14155</name>
</gene>
<comment type="caution">
    <text evidence="6">The sequence shown here is derived from an EMBL/GenBank/DDBJ whole genome shotgun (WGS) entry which is preliminary data.</text>
</comment>
<dbReference type="InterPro" id="IPR013767">
    <property type="entry name" value="PAS_fold"/>
</dbReference>
<dbReference type="PROSITE" id="PS50887">
    <property type="entry name" value="GGDEF"/>
    <property type="match status" value="1"/>
</dbReference>
<dbReference type="CDD" id="cd01948">
    <property type="entry name" value="EAL"/>
    <property type="match status" value="1"/>
</dbReference>
<dbReference type="Pfam" id="PF00990">
    <property type="entry name" value="GGDEF"/>
    <property type="match status" value="1"/>
</dbReference>
<dbReference type="Gene3D" id="3.30.450.20">
    <property type="entry name" value="PAS domain"/>
    <property type="match status" value="4"/>
</dbReference>
<keyword evidence="7" id="KW-1185">Reference proteome</keyword>
<proteinExistence type="predicted"/>
<feature type="compositionally biased region" description="Polar residues" evidence="1">
    <location>
        <begin position="40"/>
        <end position="49"/>
    </location>
</feature>
<dbReference type="PROSITE" id="PS50883">
    <property type="entry name" value="EAL"/>
    <property type="match status" value="1"/>
</dbReference>
<dbReference type="SUPFAM" id="SSF141868">
    <property type="entry name" value="EAL domain-like"/>
    <property type="match status" value="1"/>
</dbReference>
<dbReference type="InterPro" id="IPR000014">
    <property type="entry name" value="PAS"/>
</dbReference>
<feature type="domain" description="PAC" evidence="3">
    <location>
        <begin position="290"/>
        <end position="342"/>
    </location>
</feature>
<dbReference type="PIRSF" id="PIRSF005925">
    <property type="entry name" value="Dos"/>
    <property type="match status" value="1"/>
</dbReference>
<feature type="domain" description="PAS" evidence="2">
    <location>
        <begin position="343"/>
        <end position="415"/>
    </location>
</feature>
<dbReference type="Gene3D" id="3.30.70.270">
    <property type="match status" value="1"/>
</dbReference>
<dbReference type="PANTHER" id="PTHR44757:SF2">
    <property type="entry name" value="BIOFILM ARCHITECTURE MAINTENANCE PROTEIN MBAA"/>
    <property type="match status" value="1"/>
</dbReference>
<dbReference type="InterPro" id="IPR013656">
    <property type="entry name" value="PAS_4"/>
</dbReference>
<dbReference type="SMART" id="SM00267">
    <property type="entry name" value="GGDEF"/>
    <property type="match status" value="1"/>
</dbReference>
<feature type="domain" description="EAL" evidence="4">
    <location>
        <begin position="763"/>
        <end position="1015"/>
    </location>
</feature>
<dbReference type="Pfam" id="PF13426">
    <property type="entry name" value="PAS_9"/>
    <property type="match status" value="1"/>
</dbReference>
<organism evidence="6 7">
    <name type="scientific">Aromatoleum buckelii</name>
    <dbReference type="NCBI Taxonomy" id="200254"/>
    <lineage>
        <taxon>Bacteria</taxon>
        <taxon>Pseudomonadati</taxon>
        <taxon>Pseudomonadota</taxon>
        <taxon>Betaproteobacteria</taxon>
        <taxon>Rhodocyclales</taxon>
        <taxon>Rhodocyclaceae</taxon>
        <taxon>Aromatoleum</taxon>
    </lineage>
</organism>
<sequence>MSSFSCIFYRYYFVWSWAPRKTKIVSRRETTLSSRTRQTPTSTHVTTSKAPDPAAMIAALQGRLAELEETLEAIRSRSVDALVVNEEVGDSIFILSGAEDSYRVLVEEMNEGAATVALDGTILYCNGSFGEIIGLPTARIVGSPIHAYVDPRDRMVMEALLEKGAAEKSKDEIRLATARDDTIPVYASVSKACIDGIPLLCVVLTDLTEQKHTEAFLASQRLAASILEQAAEATIMCDADGRVVRANTQAYRLAGRNPLYLPFDEAFPLASSGRDRGFSLRAVRAGETVRGLEAALSNARGDAIDVLVSANRVNDGKGRSLGCAVTLMDVTEKRSAERQLQQTQAQLQASAEIAQLGFWERDLETDRMHVSVQCKQHIGYAEDELNGEFSDFIRLLHPEERQSVIDAMDQYIEAPSPARELEFRLRHKNGSDRWILCRLSLAEESGGQRKLRGVHLDITRSRRTEEELRLAARALESAGEGVMISQGGRILSVNRAFTAITGYPAEEVIGRKYDMLYAETPRPEQLEAQRAALRSTGAWQGEISARRRSGEVYLAWASLSVVADSGGRHYVAVFSDISLNRAVEERLHYLAHHDSLTGLPNRALFQERLQDMVVRAQRHNSRFAVLCIDLDHFKPINDALGHEVGDQVLQGVAQRLSCCLRKSDTVARLGGDEFMVLLDELHDVDEAGWMAQNMVELLAEPFNLAGQRLRLSASIGIACYPLDGKSADMLRRHADQAMYIAKGQGKNAYSFFSGGMSQQARERLFLTNSLRGAVERDELVLNYQPRICMQSGTVVGAEALVRWQSPEHGLILPTRFIGLAEETGMIEPIGEWVLKTACRQMAQWQARYGRPGFISVNLSPRQFNQKKLADRIAALIEETGLEPTMLELEITESMVMGDPEKAQETLSRLARLGVRVSLDDFGTGYSSLSHLRQFPLQHLKIDKSFISDLPGDADAEAVTRAILGLASSLRLGCTAEGVETPAQRDFLAQEGCEAWQGYLFSKPVLPEALAEMLWN</sequence>
<feature type="region of interest" description="Disordered" evidence="1">
    <location>
        <begin position="29"/>
        <end position="49"/>
    </location>
</feature>
<evidence type="ECO:0000259" key="5">
    <source>
        <dbReference type="PROSITE" id="PS50887"/>
    </source>
</evidence>
<name>A0ABX1N5B7_9RHOO</name>
<dbReference type="Pfam" id="PF08447">
    <property type="entry name" value="PAS_3"/>
    <property type="match status" value="1"/>
</dbReference>
<feature type="domain" description="PAS" evidence="2">
    <location>
        <begin position="482"/>
        <end position="534"/>
    </location>
</feature>
<dbReference type="InterPro" id="IPR013655">
    <property type="entry name" value="PAS_fold_3"/>
</dbReference>
<feature type="domain" description="GGDEF" evidence="5">
    <location>
        <begin position="621"/>
        <end position="754"/>
    </location>
</feature>
<dbReference type="InterPro" id="IPR001610">
    <property type="entry name" value="PAC"/>
</dbReference>
<dbReference type="CDD" id="cd00130">
    <property type="entry name" value="PAS"/>
    <property type="match status" value="3"/>
</dbReference>
<dbReference type="Proteomes" id="UP000601990">
    <property type="component" value="Unassembled WGS sequence"/>
</dbReference>
<dbReference type="NCBIfam" id="TIGR00254">
    <property type="entry name" value="GGDEF"/>
    <property type="match status" value="1"/>
</dbReference>
<dbReference type="PROSITE" id="PS50113">
    <property type="entry name" value="PAC"/>
    <property type="match status" value="3"/>
</dbReference>
<feature type="domain" description="PAS" evidence="2">
    <location>
        <begin position="98"/>
        <end position="168"/>
    </location>
</feature>
<dbReference type="InterPro" id="IPR029787">
    <property type="entry name" value="Nucleotide_cyclase"/>
</dbReference>